<dbReference type="Proteomes" id="UP000472267">
    <property type="component" value="Chromosome 1"/>
</dbReference>
<proteinExistence type="predicted"/>
<dbReference type="Pfam" id="PF00665">
    <property type="entry name" value="rve"/>
    <property type="match status" value="1"/>
</dbReference>
<evidence type="ECO:0000256" key="1">
    <source>
        <dbReference type="SAM" id="MobiDB-lite"/>
    </source>
</evidence>
<reference evidence="3" key="3">
    <citation type="submission" date="2025-09" db="UniProtKB">
        <authorList>
            <consortium name="Ensembl"/>
        </authorList>
    </citation>
    <scope>IDENTIFICATION</scope>
</reference>
<dbReference type="SUPFAM" id="SSF53098">
    <property type="entry name" value="Ribonuclease H-like"/>
    <property type="match status" value="1"/>
</dbReference>
<feature type="region of interest" description="Disordered" evidence="1">
    <location>
        <begin position="393"/>
        <end position="413"/>
    </location>
</feature>
<dbReference type="InterPro" id="IPR036397">
    <property type="entry name" value="RNaseH_sf"/>
</dbReference>
<name>A0A672F450_SALFA</name>
<feature type="compositionally biased region" description="Acidic residues" evidence="1">
    <location>
        <begin position="459"/>
        <end position="482"/>
    </location>
</feature>
<feature type="domain" description="Integrase catalytic" evidence="2">
    <location>
        <begin position="32"/>
        <end position="189"/>
    </location>
</feature>
<dbReference type="InterPro" id="IPR050951">
    <property type="entry name" value="Retrovirus_Pol_polyprotein"/>
</dbReference>
<keyword evidence="4" id="KW-1185">Reference proteome</keyword>
<feature type="region of interest" description="Disordered" evidence="1">
    <location>
        <begin position="327"/>
        <end position="357"/>
    </location>
</feature>
<dbReference type="PANTHER" id="PTHR37984:SF15">
    <property type="entry name" value="INTEGRASE CATALYTIC DOMAIN-CONTAINING PROTEIN"/>
    <property type="match status" value="1"/>
</dbReference>
<protein>
    <recommendedName>
        <fullName evidence="2">Integrase catalytic domain-containing protein</fullName>
    </recommendedName>
</protein>
<accession>A0A672F450</accession>
<dbReference type="GO" id="GO:0015074">
    <property type="term" value="P:DNA integration"/>
    <property type="evidence" value="ECO:0007669"/>
    <property type="project" value="InterPro"/>
</dbReference>
<sequence>MFIDVEKKVRTCERCVRRKARAEKTAPLVNIHTSRPLELICIDYLSLEPDGRGTKNILVITDHFTKYAIAVPTADQKAKTVAKTLWNSFFVHYGMPERIHSDQGRDFESALIKELCQLLGIKKTRTTPYHPRGNPVERFNRTLLEMLGTLQEEDKVKWRDFVQPLVHSYNCTKNDTTGFSPYQLMFGRQPNLPIDVAFGLSPEGQKKVTHTDYVKKLRENLQESYKLAIEHSEKTAQCNKQRYDFKVRESILEIGDHVLIKNVAMQGKHKIADRWSSTVYKVVKHIDDSPVYVVAPLTSDGPERILHRDLLLPCGFLAPSIQEEVDQVKEKKGRAQTPHEQEASQESCEPEQQFQSEEMRHYYPQAAQEPITFPTVTIIHETPHIQVAPTMEDDDEMNTEGSNLNPEADEFQPMRNLEEDNIEKNENLPAENDPGIGDESVQSESEREITNGENGQNMEENDDEVIMEEGCEIDGQDEDDSKVDDKPIRKETECPELRRSTRQRTEPDRLTYNSLG</sequence>
<dbReference type="Ensembl" id="ENSSFAT00005000002.1">
    <property type="protein sequence ID" value="ENSSFAP00005000002.1"/>
    <property type="gene ID" value="ENSSFAG00005000002.1"/>
</dbReference>
<evidence type="ECO:0000259" key="2">
    <source>
        <dbReference type="PROSITE" id="PS50994"/>
    </source>
</evidence>
<dbReference type="GO" id="GO:0003676">
    <property type="term" value="F:nucleic acid binding"/>
    <property type="evidence" value="ECO:0007669"/>
    <property type="project" value="InterPro"/>
</dbReference>
<organism evidence="3 4">
    <name type="scientific">Salarias fasciatus</name>
    <name type="common">Jewelled blenny</name>
    <name type="synonym">Blennius fasciatus</name>
    <dbReference type="NCBI Taxonomy" id="181472"/>
    <lineage>
        <taxon>Eukaryota</taxon>
        <taxon>Metazoa</taxon>
        <taxon>Chordata</taxon>
        <taxon>Craniata</taxon>
        <taxon>Vertebrata</taxon>
        <taxon>Euteleostomi</taxon>
        <taxon>Actinopterygii</taxon>
        <taxon>Neopterygii</taxon>
        <taxon>Teleostei</taxon>
        <taxon>Neoteleostei</taxon>
        <taxon>Acanthomorphata</taxon>
        <taxon>Ovalentaria</taxon>
        <taxon>Blenniimorphae</taxon>
        <taxon>Blenniiformes</taxon>
        <taxon>Blennioidei</taxon>
        <taxon>Blenniidae</taxon>
        <taxon>Salariinae</taxon>
        <taxon>Salarias</taxon>
    </lineage>
</organism>
<dbReference type="InterPro" id="IPR012337">
    <property type="entry name" value="RNaseH-like_sf"/>
</dbReference>
<dbReference type="InParanoid" id="A0A672F450"/>
<feature type="compositionally biased region" description="Polar residues" evidence="1">
    <location>
        <begin position="344"/>
        <end position="356"/>
    </location>
</feature>
<dbReference type="Gene3D" id="3.30.420.10">
    <property type="entry name" value="Ribonuclease H-like superfamily/Ribonuclease H"/>
    <property type="match status" value="1"/>
</dbReference>
<evidence type="ECO:0000313" key="4">
    <source>
        <dbReference type="Proteomes" id="UP000472267"/>
    </source>
</evidence>
<feature type="compositionally biased region" description="Basic and acidic residues" evidence="1">
    <location>
        <begin position="483"/>
        <end position="509"/>
    </location>
</feature>
<reference evidence="3" key="1">
    <citation type="submission" date="2019-06" db="EMBL/GenBank/DDBJ databases">
        <authorList>
            <consortium name="Wellcome Sanger Institute Data Sharing"/>
        </authorList>
    </citation>
    <scope>NUCLEOTIDE SEQUENCE [LARGE SCALE GENOMIC DNA]</scope>
</reference>
<feature type="region of interest" description="Disordered" evidence="1">
    <location>
        <begin position="426"/>
        <end position="516"/>
    </location>
</feature>
<reference evidence="3" key="2">
    <citation type="submission" date="2025-08" db="UniProtKB">
        <authorList>
            <consortium name="Ensembl"/>
        </authorList>
    </citation>
    <scope>IDENTIFICATION</scope>
</reference>
<dbReference type="PROSITE" id="PS50994">
    <property type="entry name" value="INTEGRASE"/>
    <property type="match status" value="1"/>
</dbReference>
<dbReference type="FunFam" id="3.30.420.10:FF:000269">
    <property type="entry name" value="Uncharacterized protein"/>
    <property type="match status" value="1"/>
</dbReference>
<dbReference type="InterPro" id="IPR001584">
    <property type="entry name" value="Integrase_cat-core"/>
</dbReference>
<dbReference type="AlphaFoldDB" id="A0A672F450"/>
<dbReference type="PANTHER" id="PTHR37984">
    <property type="entry name" value="PROTEIN CBG26694"/>
    <property type="match status" value="1"/>
</dbReference>
<evidence type="ECO:0000313" key="3">
    <source>
        <dbReference type="Ensembl" id="ENSSFAP00005000002.1"/>
    </source>
</evidence>